<accession>A0A0E9TGH9</accession>
<evidence type="ECO:0000313" key="1">
    <source>
        <dbReference type="EMBL" id="JAH52711.1"/>
    </source>
</evidence>
<dbReference type="AlphaFoldDB" id="A0A0E9TGH9"/>
<proteinExistence type="predicted"/>
<protein>
    <submittedName>
        <fullName evidence="1">Uncharacterized protein</fullName>
    </submittedName>
</protein>
<dbReference type="EMBL" id="GBXM01055866">
    <property type="protein sequence ID" value="JAH52711.1"/>
    <property type="molecule type" value="Transcribed_RNA"/>
</dbReference>
<organism evidence="1">
    <name type="scientific">Anguilla anguilla</name>
    <name type="common">European freshwater eel</name>
    <name type="synonym">Muraena anguilla</name>
    <dbReference type="NCBI Taxonomy" id="7936"/>
    <lineage>
        <taxon>Eukaryota</taxon>
        <taxon>Metazoa</taxon>
        <taxon>Chordata</taxon>
        <taxon>Craniata</taxon>
        <taxon>Vertebrata</taxon>
        <taxon>Euteleostomi</taxon>
        <taxon>Actinopterygii</taxon>
        <taxon>Neopterygii</taxon>
        <taxon>Teleostei</taxon>
        <taxon>Anguilliformes</taxon>
        <taxon>Anguillidae</taxon>
        <taxon>Anguilla</taxon>
    </lineage>
</organism>
<name>A0A0E9TGH9_ANGAN</name>
<reference evidence="1" key="2">
    <citation type="journal article" date="2015" name="Fish Shellfish Immunol.">
        <title>Early steps in the European eel (Anguilla anguilla)-Vibrio vulnificus interaction in the gills: Role of the RtxA13 toxin.</title>
        <authorList>
            <person name="Callol A."/>
            <person name="Pajuelo D."/>
            <person name="Ebbesson L."/>
            <person name="Teles M."/>
            <person name="MacKenzie S."/>
            <person name="Amaro C."/>
        </authorList>
    </citation>
    <scope>NUCLEOTIDE SEQUENCE</scope>
</reference>
<reference evidence="1" key="1">
    <citation type="submission" date="2014-11" db="EMBL/GenBank/DDBJ databases">
        <authorList>
            <person name="Amaro Gonzalez C."/>
        </authorList>
    </citation>
    <scope>NUCLEOTIDE SEQUENCE</scope>
</reference>
<sequence>MFVLVPNKFKRKSAYIKNPPSGTQVNQYHKYLHMQMKQCQSSLC</sequence>